<evidence type="ECO:0000259" key="1">
    <source>
        <dbReference type="Pfam" id="PF02464"/>
    </source>
</evidence>
<dbReference type="Pfam" id="PF02464">
    <property type="entry name" value="CinA"/>
    <property type="match status" value="1"/>
</dbReference>
<dbReference type="eggNOG" id="COG1546">
    <property type="taxonomic scope" value="Bacteria"/>
</dbReference>
<dbReference type="OrthoDB" id="1253990at2"/>
<keyword evidence="3" id="KW-1185">Reference proteome</keyword>
<dbReference type="NCBIfam" id="TIGR00199">
    <property type="entry name" value="PncC_domain"/>
    <property type="match status" value="1"/>
</dbReference>
<dbReference type="EMBL" id="CP002106">
    <property type="protein sequence ID" value="ADK68071.1"/>
    <property type="molecule type" value="Genomic_DNA"/>
</dbReference>
<dbReference type="GeneID" id="78512381"/>
<dbReference type="Gene3D" id="3.90.950.20">
    <property type="entry name" value="CinA-like"/>
    <property type="match status" value="1"/>
</dbReference>
<dbReference type="KEGG" id="ols:Olsu_0960"/>
<organism evidence="2 3">
    <name type="scientific">Olsenella uli (strain ATCC 49627 / DSM 7084 / CCUG 31166 / CIP 109912 / JCM 12494 / LMG 11480 / NCIMB 702895 / VPI D76D-27C)</name>
    <name type="common">Lactobacillus uli</name>
    <dbReference type="NCBI Taxonomy" id="633147"/>
    <lineage>
        <taxon>Bacteria</taxon>
        <taxon>Bacillati</taxon>
        <taxon>Actinomycetota</taxon>
        <taxon>Coriobacteriia</taxon>
        <taxon>Coriobacteriales</taxon>
        <taxon>Atopobiaceae</taxon>
        <taxon>Olsenella</taxon>
    </lineage>
</organism>
<reference evidence="2 3" key="1">
    <citation type="journal article" date="2010" name="Stand. Genomic Sci.">
        <title>Complete genome sequence of Olsenella uli type strain (VPI D76D-27C).</title>
        <authorList>
            <person name="Goker M."/>
            <person name="Held B."/>
            <person name="Lucas S."/>
            <person name="Nolan M."/>
            <person name="Yasawong M."/>
            <person name="Glavina Del Rio T."/>
            <person name="Tice H."/>
            <person name="Cheng J.F."/>
            <person name="Bruce D."/>
            <person name="Detter J.C."/>
            <person name="Tapia R."/>
            <person name="Han C."/>
            <person name="Goodwin L."/>
            <person name="Pitluck S."/>
            <person name="Liolios K."/>
            <person name="Ivanova N."/>
            <person name="Mavromatis K."/>
            <person name="Mikhailova N."/>
            <person name="Pati A."/>
            <person name="Chen A."/>
            <person name="Palaniappan K."/>
            <person name="Land M."/>
            <person name="Hauser L."/>
            <person name="Chang Y.J."/>
            <person name="Jeffries C.D."/>
            <person name="Rohde M."/>
            <person name="Sikorski J."/>
            <person name="Pukall R."/>
            <person name="Woyke T."/>
            <person name="Bristow J."/>
            <person name="Eisen J.A."/>
            <person name="Markowitz V."/>
            <person name="Hugenholtz P."/>
            <person name="Kyrpides N.C."/>
            <person name="Klenk H.P."/>
            <person name="Lapidus A."/>
        </authorList>
    </citation>
    <scope>NUCLEOTIDE SEQUENCE [LARGE SCALE GENOMIC DNA]</scope>
    <source>
        <strain evidence="3">ATCC 49627 / DSM 7084 / CIP 109912 / JCM 12494 / NCIMB 702895 / VPI D76D-27C</strain>
    </source>
</reference>
<dbReference type="AlphaFoldDB" id="E1R0A7"/>
<proteinExistence type="predicted"/>
<sequence>MRHSDSPRGDIATPSADELRALARKVVRRAEGRRLTLAVAESCTGGLVCGELTAIPGSSAVVRGGIVSYALAVKRDLLGVSSEVLDDAAVGAVSPECATQMAAGVRAALAADVAVSVTGIAGPGGEERGKPVGTVWFGATSPSTDCALCHHFGGDRDAVRAKAVATALSLLLEALEECSPD</sequence>
<accession>E1R0A7</accession>
<dbReference type="SUPFAM" id="SSF142433">
    <property type="entry name" value="CinA-like"/>
    <property type="match status" value="1"/>
</dbReference>
<protein>
    <submittedName>
        <fullName evidence="2">CinA domain protein</fullName>
    </submittedName>
</protein>
<dbReference type="STRING" id="633147.Olsu_0960"/>
<gene>
    <name evidence="2" type="ordered locus">Olsu_0960</name>
</gene>
<feature type="domain" description="CinA C-terminal" evidence="1">
    <location>
        <begin position="21"/>
        <end position="174"/>
    </location>
</feature>
<dbReference type="Proteomes" id="UP000000333">
    <property type="component" value="Chromosome"/>
</dbReference>
<name>E1R0A7_OLSUV</name>
<dbReference type="InterPro" id="IPR008136">
    <property type="entry name" value="CinA_C"/>
</dbReference>
<evidence type="ECO:0000313" key="3">
    <source>
        <dbReference type="Proteomes" id="UP000000333"/>
    </source>
</evidence>
<dbReference type="HOGENOM" id="CLU_030805_1_0_11"/>
<evidence type="ECO:0000313" key="2">
    <source>
        <dbReference type="EMBL" id="ADK68071.1"/>
    </source>
</evidence>
<dbReference type="RefSeq" id="WP_013251823.1">
    <property type="nucleotide sequence ID" value="NC_014363.1"/>
</dbReference>
<dbReference type="InterPro" id="IPR036653">
    <property type="entry name" value="CinA-like_C"/>
</dbReference>
<dbReference type="PATRIC" id="fig|633147.7.peg.587"/>